<dbReference type="AlphaFoldDB" id="A0A5J5LUL6"/>
<dbReference type="Gene3D" id="2.60.120.380">
    <property type="match status" value="4"/>
</dbReference>
<proteinExistence type="predicted"/>
<gene>
    <name evidence="2" type="ORF">EZJ55_12040</name>
</gene>
<feature type="domain" description="Peptidase C-terminal archaeal/bacterial" evidence="1">
    <location>
        <begin position="145"/>
        <end position="218"/>
    </location>
</feature>
<feature type="domain" description="Peptidase C-terminal archaeal/bacterial" evidence="1">
    <location>
        <begin position="264"/>
        <end position="327"/>
    </location>
</feature>
<feature type="domain" description="Peptidase C-terminal archaeal/bacterial" evidence="1">
    <location>
        <begin position="35"/>
        <end position="98"/>
    </location>
</feature>
<protein>
    <submittedName>
        <fullName evidence="2">Pre-peptidase</fullName>
    </submittedName>
</protein>
<dbReference type="RefSeq" id="WP_150976535.1">
    <property type="nucleotide sequence ID" value="NZ_SRLN01000012.1"/>
</dbReference>
<feature type="domain" description="Peptidase C-terminal archaeal/bacterial" evidence="1">
    <location>
        <begin position="372"/>
        <end position="445"/>
    </location>
</feature>
<comment type="caution">
    <text evidence="2">The sequence shown here is derived from an EMBL/GenBank/DDBJ whole genome shotgun (WGS) entry which is preliminary data.</text>
</comment>
<organism evidence="2 3">
    <name type="scientific">Microcystis aeruginosa EAWAG127a</name>
    <dbReference type="NCBI Taxonomy" id="2529855"/>
    <lineage>
        <taxon>Bacteria</taxon>
        <taxon>Bacillati</taxon>
        <taxon>Cyanobacteriota</taxon>
        <taxon>Cyanophyceae</taxon>
        <taxon>Oscillatoriophycideae</taxon>
        <taxon>Chroococcales</taxon>
        <taxon>Microcystaceae</taxon>
        <taxon>Microcystis</taxon>
    </lineage>
</organism>
<evidence type="ECO:0000313" key="3">
    <source>
        <dbReference type="Proteomes" id="UP000325636"/>
    </source>
</evidence>
<reference evidence="3" key="1">
    <citation type="submission" date="2019-04" db="EMBL/GenBank/DDBJ databases">
        <title>Microviridin 1777: A Toxic Chymotrypsin Inhibitor Discovered by a Metabologenomic Approach.</title>
        <authorList>
            <person name="Sieber S."/>
            <person name="Grendelmeier S.M."/>
            <person name="Harris L.A."/>
            <person name="Mitchell D.A."/>
            <person name="Gademann K."/>
        </authorList>
    </citation>
    <scope>NUCLEOTIDE SEQUENCE [LARGE SCALE GENOMIC DNA]</scope>
    <source>
        <strain evidence="3">EAWAG127a</strain>
    </source>
</reference>
<evidence type="ECO:0000313" key="2">
    <source>
        <dbReference type="EMBL" id="KAB0241188.1"/>
    </source>
</evidence>
<evidence type="ECO:0000259" key="1">
    <source>
        <dbReference type="Pfam" id="PF04151"/>
    </source>
</evidence>
<dbReference type="InterPro" id="IPR007280">
    <property type="entry name" value="Peptidase_C_arc/bac"/>
</dbReference>
<dbReference type="EMBL" id="SRLN01000012">
    <property type="protein sequence ID" value="KAB0241188.1"/>
    <property type="molecule type" value="Genomic_DNA"/>
</dbReference>
<dbReference type="Pfam" id="PF04151">
    <property type="entry name" value="PPC"/>
    <property type="match status" value="4"/>
</dbReference>
<sequence>MTEPNNTLATATFIGGLGFTPTSIFDFVGATDTQDYWRFTLSGTSDINIGLTGLTADADVQLLNSAGTVIASSTRGGTNSEDIHFNARPAGTYYVRVFQFSGNTNYNLRLSTADPSNILAPQENLGNIGNTAVIRPGSINSNNSSDFYRFSVASLANVNAQLTGLSGDADLRIIQDVNNSGTVDAGDVTVSSTSGGTTSENLNITALAGGNYFAQVYQFGANTTNYSLRLLTEDNSLASANNIGTLTTTPVSFSNFVGATDTQDYWRFTLSGTSDINIGLTGLTADADVQLLNAAGTVIGSSTRGGTNSEDIHFNARPAGTYYARVFQFSGDTNYNLRLSTADPSNILAPQENLGPLVGSVSRSDFVGDNDTSDFYRFSVFGTRTLTAVVNGLSSDADLRLIRDINSDGILQAGEVVASSTQGGTFSENINRVLGSGDYYLQVYQFSGNTNYNLGVTVI</sequence>
<dbReference type="SUPFAM" id="SSF89260">
    <property type="entry name" value="Collagen-binding domain"/>
    <property type="match status" value="4"/>
</dbReference>
<accession>A0A5J5LUL6</accession>
<dbReference type="Proteomes" id="UP000325636">
    <property type="component" value="Unassembled WGS sequence"/>
</dbReference>
<name>A0A5J5LUL6_MICAE</name>